<dbReference type="GO" id="GO:1901136">
    <property type="term" value="P:carbohydrate derivative catabolic process"/>
    <property type="evidence" value="ECO:0007669"/>
    <property type="project" value="UniProtKB-ARBA"/>
</dbReference>
<keyword evidence="3 4" id="KW-0326">Glycosidase</keyword>
<sequence length="552" mass="58580">MPNEVNPRARRFGVMYFISPDSGGNSRAATKLSDHRRISIPGEGALYLVGMSQPRVVRRTVLGVVVAVAATFLSSGHGAADPAVAGAVRTAGKWFTDAAGRVVVFHGENVANKKPPYTPSATGFGEPDAELLADEGFDAVRMPIVWEAVEPRPGQYDDGYLADIADTVATLHRYGIGVEIEFHQDLWSSVIGGEGAPAWATITDGAPDTSHDLVAANLGNPAFWNATQNFFGNAPGPDGVGIQTRFIQMWQHVAAYFKGKLGVIGYGPLNQPPAGGAFLPCLANACPPPIIDSLRAFDRDVGVAIRSVDPDTPIWLSGVITTNYGTAADLGAPPVAGTAYGFNVYCVVQALQGGGSGGCDPQWESDINQAAVYTDAVGIPPVVTEFGATGDRGALVRNLDLFDQDRVGWFNWTYLGGDPATVAKNPDDQAIVIDAHLPRTPGNVRESNLDALVRPYPKLTSGTPIEWGYNVSGHEFTYRWDTRRADNDGRFPDGSVTVISTPHRSYPGGYHVRIIGGRQVSERHAAELKVAGCAAEVSVTVMPGDGPDQEGC</sequence>
<dbReference type="GO" id="GO:0000272">
    <property type="term" value="P:polysaccharide catabolic process"/>
    <property type="evidence" value="ECO:0007669"/>
    <property type="project" value="InterPro"/>
</dbReference>
<dbReference type="InterPro" id="IPR013780">
    <property type="entry name" value="Glyco_hydro_b"/>
</dbReference>
<proteinExistence type="inferred from homology"/>
<dbReference type="Gene3D" id="3.20.20.80">
    <property type="entry name" value="Glycosidases"/>
    <property type="match status" value="1"/>
</dbReference>
<evidence type="ECO:0000256" key="3">
    <source>
        <dbReference type="ARBA" id="ARBA00023295"/>
    </source>
</evidence>
<dbReference type="GO" id="GO:0016042">
    <property type="term" value="P:lipid catabolic process"/>
    <property type="evidence" value="ECO:0007669"/>
    <property type="project" value="UniProtKB-ARBA"/>
</dbReference>
<keyword evidence="8" id="KW-1185">Reference proteome</keyword>
<evidence type="ECO:0000259" key="6">
    <source>
        <dbReference type="Pfam" id="PF18564"/>
    </source>
</evidence>
<name>A0A6G9YHB6_9NOCA</name>
<dbReference type="Pfam" id="PF18564">
    <property type="entry name" value="Glyco_hydro_5_C"/>
    <property type="match status" value="1"/>
</dbReference>
<dbReference type="Gene3D" id="2.60.40.1180">
    <property type="entry name" value="Golgi alpha-mannosidase II"/>
    <property type="match status" value="1"/>
</dbReference>
<dbReference type="GO" id="GO:0004553">
    <property type="term" value="F:hydrolase activity, hydrolyzing O-glycosyl compounds"/>
    <property type="evidence" value="ECO:0007669"/>
    <property type="project" value="InterPro"/>
</dbReference>
<dbReference type="KEGG" id="nah:F5544_23650"/>
<evidence type="ECO:0000313" key="7">
    <source>
        <dbReference type="EMBL" id="QIS12588.1"/>
    </source>
</evidence>
<comment type="similarity">
    <text evidence="1 4">Belongs to the glycosyl hydrolase 5 (cellulase A) family.</text>
</comment>
<evidence type="ECO:0000256" key="1">
    <source>
        <dbReference type="ARBA" id="ARBA00005641"/>
    </source>
</evidence>
<protein>
    <submittedName>
        <fullName evidence="7">Cellulase family glycosylhydrolase</fullName>
    </submittedName>
</protein>
<dbReference type="PANTHER" id="PTHR31308:SF3">
    <property type="entry name" value="ENDOGLYCOCERAMIDASE"/>
    <property type="match status" value="1"/>
</dbReference>
<feature type="domain" description="Glycoside hydrolase family 5 C-terminal" evidence="6">
    <location>
        <begin position="454"/>
        <end position="525"/>
    </location>
</feature>
<dbReference type="SUPFAM" id="SSF51445">
    <property type="entry name" value="(Trans)glycosidases"/>
    <property type="match status" value="1"/>
</dbReference>
<gene>
    <name evidence="7" type="ORF">F5544_23650</name>
</gene>
<accession>A0A6G9YHB6</accession>
<dbReference type="EMBL" id="CP046172">
    <property type="protein sequence ID" value="QIS12588.1"/>
    <property type="molecule type" value="Genomic_DNA"/>
</dbReference>
<dbReference type="InterPro" id="IPR001547">
    <property type="entry name" value="Glyco_hydro_5"/>
</dbReference>
<keyword evidence="2 4" id="KW-0378">Hydrolase</keyword>
<dbReference type="InterPro" id="IPR052066">
    <property type="entry name" value="Glycosphingolipid_Hydrolases"/>
</dbReference>
<evidence type="ECO:0000256" key="2">
    <source>
        <dbReference type="ARBA" id="ARBA00022801"/>
    </source>
</evidence>
<dbReference type="InterPro" id="IPR041036">
    <property type="entry name" value="GH5_C"/>
</dbReference>
<reference evidence="7 8" key="1">
    <citation type="journal article" date="2019" name="ACS Chem. Biol.">
        <title>Identification and Mobilization of a Cryptic Antibiotic Biosynthesis Gene Locus from a Human-Pathogenic Nocardia Isolate.</title>
        <authorList>
            <person name="Herisse M."/>
            <person name="Ishida K."/>
            <person name="Porter J.L."/>
            <person name="Howden B."/>
            <person name="Hertweck C."/>
            <person name="Stinear T.P."/>
            <person name="Pidot S.J."/>
        </authorList>
    </citation>
    <scope>NUCLEOTIDE SEQUENCE [LARGE SCALE GENOMIC DNA]</scope>
    <source>
        <strain evidence="7 8">AUSMDU00012717</strain>
    </source>
</reference>
<dbReference type="Pfam" id="PF00150">
    <property type="entry name" value="Cellulase"/>
    <property type="match status" value="1"/>
</dbReference>
<dbReference type="Proteomes" id="UP000503540">
    <property type="component" value="Chromosome"/>
</dbReference>
<evidence type="ECO:0000313" key="8">
    <source>
        <dbReference type="Proteomes" id="UP000503540"/>
    </source>
</evidence>
<evidence type="ECO:0000259" key="5">
    <source>
        <dbReference type="Pfam" id="PF00150"/>
    </source>
</evidence>
<dbReference type="InterPro" id="IPR017853">
    <property type="entry name" value="GH"/>
</dbReference>
<dbReference type="AlphaFoldDB" id="A0A6G9YHB6"/>
<dbReference type="PANTHER" id="PTHR31308">
    <property type="match status" value="1"/>
</dbReference>
<evidence type="ECO:0000256" key="4">
    <source>
        <dbReference type="RuleBase" id="RU361153"/>
    </source>
</evidence>
<organism evidence="7 8">
    <name type="scientific">Nocardia arthritidis</name>
    <dbReference type="NCBI Taxonomy" id="228602"/>
    <lineage>
        <taxon>Bacteria</taxon>
        <taxon>Bacillati</taxon>
        <taxon>Actinomycetota</taxon>
        <taxon>Actinomycetes</taxon>
        <taxon>Mycobacteriales</taxon>
        <taxon>Nocardiaceae</taxon>
        <taxon>Nocardia</taxon>
    </lineage>
</organism>
<feature type="domain" description="Glycoside hydrolase family 5" evidence="5">
    <location>
        <begin position="130"/>
        <end position="414"/>
    </location>
</feature>